<name>A0A381N750_9ZZZZ</name>
<evidence type="ECO:0000259" key="2">
    <source>
        <dbReference type="SMART" id="SM00646"/>
    </source>
</evidence>
<dbReference type="PANTHER" id="PTHR30404">
    <property type="entry name" value="N-ACETYLMURAMOYL-L-ALANINE AMIDASE"/>
    <property type="match status" value="1"/>
</dbReference>
<dbReference type="InterPro" id="IPR002508">
    <property type="entry name" value="MurNAc-LAA_cat"/>
</dbReference>
<dbReference type="PANTHER" id="PTHR30404:SF0">
    <property type="entry name" value="N-ACETYLMURAMOYL-L-ALANINE AMIDASE AMIC"/>
    <property type="match status" value="1"/>
</dbReference>
<dbReference type="SMART" id="SM00646">
    <property type="entry name" value="Ami_3"/>
    <property type="match status" value="1"/>
</dbReference>
<dbReference type="GO" id="GO:0008745">
    <property type="term" value="F:N-acetylmuramoyl-L-alanine amidase activity"/>
    <property type="evidence" value="ECO:0007669"/>
    <property type="project" value="InterPro"/>
</dbReference>
<keyword evidence="1" id="KW-0378">Hydrolase</keyword>
<dbReference type="GO" id="GO:0009253">
    <property type="term" value="P:peptidoglycan catabolic process"/>
    <property type="evidence" value="ECO:0007669"/>
    <property type="project" value="InterPro"/>
</dbReference>
<gene>
    <name evidence="3" type="ORF">METZ01_LOCUS2332</name>
</gene>
<dbReference type="AlphaFoldDB" id="A0A381N750"/>
<dbReference type="SUPFAM" id="SSF53187">
    <property type="entry name" value="Zn-dependent exopeptidases"/>
    <property type="match status" value="1"/>
</dbReference>
<dbReference type="CDD" id="cd02696">
    <property type="entry name" value="MurNAc-LAA"/>
    <property type="match status" value="1"/>
</dbReference>
<dbReference type="GO" id="GO:0030288">
    <property type="term" value="C:outer membrane-bounded periplasmic space"/>
    <property type="evidence" value="ECO:0007669"/>
    <property type="project" value="TreeGrafter"/>
</dbReference>
<dbReference type="EMBL" id="UINC01000119">
    <property type="protein sequence ID" value="SUZ49478.1"/>
    <property type="molecule type" value="Genomic_DNA"/>
</dbReference>
<dbReference type="Pfam" id="PF01520">
    <property type="entry name" value="Amidase_3"/>
    <property type="match status" value="1"/>
</dbReference>
<proteinExistence type="predicted"/>
<evidence type="ECO:0000313" key="3">
    <source>
        <dbReference type="EMBL" id="SUZ49478.1"/>
    </source>
</evidence>
<dbReference type="Gene3D" id="3.40.630.40">
    <property type="entry name" value="Zn-dependent exopeptidases"/>
    <property type="match status" value="1"/>
</dbReference>
<dbReference type="FunFam" id="3.40.630.40:FF:000005">
    <property type="entry name" value="N-acetylmuramoyl-L-alanine amidase (AmiA)"/>
    <property type="match status" value="1"/>
</dbReference>
<sequence length="363" mass="41023">MYNNLNLLLRKISTLFLVFCCNLFFSQYNSDFFTVVLDAGHGGIDPGNTGNGYYEKKIALNIALQVGRELNKDPSFKVVYTRTKDVKIGLFKRADIANKAKANLFISIHCDSHTSNAYGAGTFVLGLHANQRNFEIAKKENSVIFLEENYEQKYDGFDPNSPESIISLVLMQEDYLDQSILIANLIQNIFVSDLKRKNRTVKQAGFIVLKYTYMPSVLIETGFLTNKKEGAYLNSKNGQKEMAASIAKGIIKYKNKITTFSTVPSSSFVIEEDNSNNLNLKIQIASGSKFLPLKSYNFKGLSQLSYSKHGKNYKYYFENTDSYPKAKQYLKKAKKAGFKDAIIVAFNNGKRISMDDFFIINSN</sequence>
<reference evidence="3" key="1">
    <citation type="submission" date="2018-05" db="EMBL/GenBank/DDBJ databases">
        <authorList>
            <person name="Lanie J.A."/>
            <person name="Ng W.-L."/>
            <person name="Kazmierczak K.M."/>
            <person name="Andrzejewski T.M."/>
            <person name="Davidsen T.M."/>
            <person name="Wayne K.J."/>
            <person name="Tettelin H."/>
            <person name="Glass J.I."/>
            <person name="Rusch D."/>
            <person name="Podicherti R."/>
            <person name="Tsui H.-C.T."/>
            <person name="Winkler M.E."/>
        </authorList>
    </citation>
    <scope>NUCLEOTIDE SEQUENCE</scope>
</reference>
<dbReference type="InterPro" id="IPR050695">
    <property type="entry name" value="N-acetylmuramoyl_amidase_3"/>
</dbReference>
<accession>A0A381N750</accession>
<protein>
    <recommendedName>
        <fullName evidence="2">MurNAc-LAA domain-containing protein</fullName>
    </recommendedName>
</protein>
<feature type="domain" description="MurNAc-LAA" evidence="2">
    <location>
        <begin position="94"/>
        <end position="251"/>
    </location>
</feature>
<organism evidence="3">
    <name type="scientific">marine metagenome</name>
    <dbReference type="NCBI Taxonomy" id="408172"/>
    <lineage>
        <taxon>unclassified sequences</taxon>
        <taxon>metagenomes</taxon>
        <taxon>ecological metagenomes</taxon>
    </lineage>
</organism>
<evidence type="ECO:0000256" key="1">
    <source>
        <dbReference type="ARBA" id="ARBA00022801"/>
    </source>
</evidence>